<sequence length="320" mass="37110">MTCKLLHQGYSIDSQFVNKFLRAVIQKCYNLLHLKIEYLQADLKNEHNQWHINFELLRDILSSNLISLCIHVDCCDIFLNSNRDELDLWWNDTIEFLSLSFICKTNNGKQHETMAAFISKLQNLRHLHLSGDINDEVLKSIWIYQKTLKSLSLYVFNSSIITEAGFIVESTEMCDHFSEEVADISENLEYFRFDIQKEKSSLDYDLNLPQNIFKKFSEFKKLRYISFRTNIDEAETVYSQGSIADYGKDLTEDAKKTIDEKTEEGKGFFSNLGDKIGQYYDKAVEKGKEAAKATGEAITTSYDKLKEKAKDLVNSEKKPE</sequence>
<reference evidence="1 2" key="1">
    <citation type="submission" date="2024-03" db="EMBL/GenBank/DDBJ databases">
        <title>Adaptation during the transition from Ophiocordyceps entomopathogen to insect associate is accompanied by gene loss and intensified selection.</title>
        <authorList>
            <person name="Ward C.M."/>
            <person name="Onetto C.A."/>
            <person name="Borneman A.R."/>
        </authorList>
    </citation>
    <scope>NUCLEOTIDE SEQUENCE [LARGE SCALE GENOMIC DNA]</scope>
    <source>
        <strain evidence="1">AWRI1</strain>
        <tissue evidence="1">Single Adult Female</tissue>
    </source>
</reference>
<proteinExistence type="predicted"/>
<dbReference type="InterPro" id="IPR032675">
    <property type="entry name" value="LRR_dom_sf"/>
</dbReference>
<dbReference type="EMBL" id="JBBCAQ010000010">
    <property type="protein sequence ID" value="KAK7602268.1"/>
    <property type="molecule type" value="Genomic_DNA"/>
</dbReference>
<dbReference type="Gene3D" id="3.80.10.10">
    <property type="entry name" value="Ribonuclease Inhibitor"/>
    <property type="match status" value="1"/>
</dbReference>
<name>A0AAN9Y6Y2_9HEMI</name>
<accession>A0AAN9Y6Y2</accession>
<evidence type="ECO:0000313" key="1">
    <source>
        <dbReference type="EMBL" id="KAK7602268.1"/>
    </source>
</evidence>
<protein>
    <submittedName>
        <fullName evidence="1">Uncharacterized protein</fullName>
    </submittedName>
</protein>
<dbReference type="Proteomes" id="UP001367676">
    <property type="component" value="Unassembled WGS sequence"/>
</dbReference>
<organism evidence="1 2">
    <name type="scientific">Parthenolecanium corni</name>
    <dbReference type="NCBI Taxonomy" id="536013"/>
    <lineage>
        <taxon>Eukaryota</taxon>
        <taxon>Metazoa</taxon>
        <taxon>Ecdysozoa</taxon>
        <taxon>Arthropoda</taxon>
        <taxon>Hexapoda</taxon>
        <taxon>Insecta</taxon>
        <taxon>Pterygota</taxon>
        <taxon>Neoptera</taxon>
        <taxon>Paraneoptera</taxon>
        <taxon>Hemiptera</taxon>
        <taxon>Sternorrhyncha</taxon>
        <taxon>Coccoidea</taxon>
        <taxon>Coccidae</taxon>
        <taxon>Parthenolecanium</taxon>
    </lineage>
</organism>
<keyword evidence="2" id="KW-1185">Reference proteome</keyword>
<comment type="caution">
    <text evidence="1">The sequence shown here is derived from an EMBL/GenBank/DDBJ whole genome shotgun (WGS) entry which is preliminary data.</text>
</comment>
<evidence type="ECO:0000313" key="2">
    <source>
        <dbReference type="Proteomes" id="UP001367676"/>
    </source>
</evidence>
<dbReference type="SUPFAM" id="SSF52047">
    <property type="entry name" value="RNI-like"/>
    <property type="match status" value="1"/>
</dbReference>
<dbReference type="AlphaFoldDB" id="A0AAN9Y6Y2"/>
<gene>
    <name evidence="1" type="ORF">V9T40_009709</name>
</gene>